<organism evidence="5 6">
    <name type="scientific">Absidia repens</name>
    <dbReference type="NCBI Taxonomy" id="90262"/>
    <lineage>
        <taxon>Eukaryota</taxon>
        <taxon>Fungi</taxon>
        <taxon>Fungi incertae sedis</taxon>
        <taxon>Mucoromycota</taxon>
        <taxon>Mucoromycotina</taxon>
        <taxon>Mucoromycetes</taxon>
        <taxon>Mucorales</taxon>
        <taxon>Cunninghamellaceae</taxon>
        <taxon>Absidia</taxon>
    </lineage>
</organism>
<feature type="chain" id="PRO_5012055428" evidence="3">
    <location>
        <begin position="22"/>
        <end position="300"/>
    </location>
</feature>
<dbReference type="Gene3D" id="2.40.10.10">
    <property type="entry name" value="Trypsin-like serine proteases"/>
    <property type="match status" value="1"/>
</dbReference>
<comment type="caution">
    <text evidence="5">The sequence shown here is derived from an EMBL/GenBank/DDBJ whole genome shotgun (WGS) entry which is preliminary data.</text>
</comment>
<dbReference type="Pfam" id="PF00089">
    <property type="entry name" value="Trypsin"/>
    <property type="match status" value="1"/>
</dbReference>
<keyword evidence="2" id="KW-0812">Transmembrane</keyword>
<reference evidence="5 6" key="1">
    <citation type="submission" date="2016-07" db="EMBL/GenBank/DDBJ databases">
        <title>Pervasive Adenine N6-methylation of Active Genes in Fungi.</title>
        <authorList>
            <consortium name="DOE Joint Genome Institute"/>
            <person name="Mondo S.J."/>
            <person name="Dannebaum R.O."/>
            <person name="Kuo R.C."/>
            <person name="Labutti K."/>
            <person name="Haridas S."/>
            <person name="Kuo A."/>
            <person name="Salamov A."/>
            <person name="Ahrendt S.R."/>
            <person name="Lipzen A."/>
            <person name="Sullivan W."/>
            <person name="Andreopoulos W.B."/>
            <person name="Clum A."/>
            <person name="Lindquist E."/>
            <person name="Daum C."/>
            <person name="Ramamoorthy G.K."/>
            <person name="Gryganskyi A."/>
            <person name="Culley D."/>
            <person name="Magnuson J.K."/>
            <person name="James T.Y."/>
            <person name="O'Malley M.A."/>
            <person name="Stajich J.E."/>
            <person name="Spatafora J.W."/>
            <person name="Visel A."/>
            <person name="Grigoriev I.V."/>
        </authorList>
    </citation>
    <scope>NUCLEOTIDE SEQUENCE [LARGE SCALE GENOMIC DNA]</scope>
    <source>
        <strain evidence="5 6">NRRL 1336</strain>
    </source>
</reference>
<dbReference type="STRING" id="90262.A0A1X2I897"/>
<keyword evidence="3" id="KW-0732">Signal</keyword>
<feature type="signal peptide" evidence="3">
    <location>
        <begin position="1"/>
        <end position="21"/>
    </location>
</feature>
<dbReference type="InterPro" id="IPR051487">
    <property type="entry name" value="Ser/Thr_Proteases_Immune/Dev"/>
</dbReference>
<protein>
    <submittedName>
        <fullName evidence="5">Trypsin-like cysteine/serine peptidase domain-containing protein</fullName>
    </submittedName>
</protein>
<keyword evidence="2" id="KW-0472">Membrane</keyword>
<dbReference type="GO" id="GO:0006508">
    <property type="term" value="P:proteolysis"/>
    <property type="evidence" value="ECO:0007669"/>
    <property type="project" value="InterPro"/>
</dbReference>
<evidence type="ECO:0000256" key="2">
    <source>
        <dbReference type="SAM" id="Phobius"/>
    </source>
</evidence>
<evidence type="ECO:0000259" key="4">
    <source>
        <dbReference type="PROSITE" id="PS50240"/>
    </source>
</evidence>
<keyword evidence="6" id="KW-1185">Reference proteome</keyword>
<keyword evidence="2" id="KW-1133">Transmembrane helix</keyword>
<accession>A0A1X2I897</accession>
<dbReference type="InterPro" id="IPR001254">
    <property type="entry name" value="Trypsin_dom"/>
</dbReference>
<dbReference type="InterPro" id="IPR043504">
    <property type="entry name" value="Peptidase_S1_PA_chymotrypsin"/>
</dbReference>
<dbReference type="EMBL" id="MCGE01000021">
    <property type="protein sequence ID" value="ORZ11494.1"/>
    <property type="molecule type" value="Genomic_DNA"/>
</dbReference>
<dbReference type="GO" id="GO:0004252">
    <property type="term" value="F:serine-type endopeptidase activity"/>
    <property type="evidence" value="ECO:0007669"/>
    <property type="project" value="InterPro"/>
</dbReference>
<dbReference type="Proteomes" id="UP000193560">
    <property type="component" value="Unassembled WGS sequence"/>
</dbReference>
<evidence type="ECO:0000313" key="5">
    <source>
        <dbReference type="EMBL" id="ORZ11494.1"/>
    </source>
</evidence>
<dbReference type="OrthoDB" id="10059102at2759"/>
<dbReference type="AlphaFoldDB" id="A0A1X2I897"/>
<evidence type="ECO:0000313" key="6">
    <source>
        <dbReference type="Proteomes" id="UP000193560"/>
    </source>
</evidence>
<name>A0A1X2I897_9FUNG</name>
<dbReference type="PROSITE" id="PS50240">
    <property type="entry name" value="TRYPSIN_DOM"/>
    <property type="match status" value="1"/>
</dbReference>
<evidence type="ECO:0000256" key="3">
    <source>
        <dbReference type="SAM" id="SignalP"/>
    </source>
</evidence>
<dbReference type="SMART" id="SM00020">
    <property type="entry name" value="Tryp_SPc"/>
    <property type="match status" value="1"/>
</dbReference>
<keyword evidence="1" id="KW-1015">Disulfide bond</keyword>
<evidence type="ECO:0000256" key="1">
    <source>
        <dbReference type="ARBA" id="ARBA00023157"/>
    </source>
</evidence>
<dbReference type="InterPro" id="IPR009003">
    <property type="entry name" value="Peptidase_S1_PA"/>
</dbReference>
<dbReference type="PRINTS" id="PR00722">
    <property type="entry name" value="CHYMOTRYPSIN"/>
</dbReference>
<dbReference type="InterPro" id="IPR001314">
    <property type="entry name" value="Peptidase_S1A"/>
</dbReference>
<feature type="transmembrane region" description="Helical" evidence="2">
    <location>
        <begin position="273"/>
        <end position="292"/>
    </location>
</feature>
<feature type="domain" description="Peptidase S1" evidence="4">
    <location>
        <begin position="37"/>
        <end position="293"/>
    </location>
</feature>
<dbReference type="PANTHER" id="PTHR24256">
    <property type="entry name" value="TRYPTASE-RELATED"/>
    <property type="match status" value="1"/>
</dbReference>
<dbReference type="SUPFAM" id="SSF50494">
    <property type="entry name" value="Trypsin-like serine proteases"/>
    <property type="match status" value="1"/>
</dbReference>
<proteinExistence type="predicted"/>
<sequence length="300" mass="32942">MNLSLLTHLAIVLLCTQRLAATTTTPPAPPFLAQEKIQSYQPVEPKSVPWLVSIGSITNQINKKMMTTFEKEQTHLCVGVILNMTTVLTVGHCVRHAVQTPEQIGIGLVSSTRPSNSLETIYDAHRIPVNKIILHPESNQKPTYDVALLTIKDPTHSFNVTPVSLYINANMPPIEIPTFAISWAAYVRQSRGLKANHWILERVPSSLYSDLGVAQIKERHSCDDSELLCTTSRSMPLCLGDEGAPLIKYNGEKPVVLAIAFSAFPNKRGGPCIGYSSFIPIASVVGWIYGILGRSLFVDI</sequence>
<gene>
    <name evidence="5" type="ORF">BCR42DRAFT_440522</name>
</gene>